<evidence type="ECO:0000259" key="2">
    <source>
        <dbReference type="Pfam" id="PF10021"/>
    </source>
</evidence>
<accession>A0A6A6B3E9</accession>
<dbReference type="InterPro" id="IPR012664">
    <property type="entry name" value="CHP02452"/>
</dbReference>
<reference evidence="3" key="1">
    <citation type="journal article" date="2020" name="Stud. Mycol.">
        <title>101 Dothideomycetes genomes: a test case for predicting lifestyles and emergence of pathogens.</title>
        <authorList>
            <person name="Haridas S."/>
            <person name="Albert R."/>
            <person name="Binder M."/>
            <person name="Bloem J."/>
            <person name="Labutti K."/>
            <person name="Salamov A."/>
            <person name="Andreopoulos B."/>
            <person name="Baker S."/>
            <person name="Barry K."/>
            <person name="Bills G."/>
            <person name="Bluhm B."/>
            <person name="Cannon C."/>
            <person name="Castanera R."/>
            <person name="Culley D."/>
            <person name="Daum C."/>
            <person name="Ezra D."/>
            <person name="Gonzalez J."/>
            <person name="Henrissat B."/>
            <person name="Kuo A."/>
            <person name="Liang C."/>
            <person name="Lipzen A."/>
            <person name="Lutzoni F."/>
            <person name="Magnuson J."/>
            <person name="Mondo S."/>
            <person name="Nolan M."/>
            <person name="Ohm R."/>
            <person name="Pangilinan J."/>
            <person name="Park H.-J."/>
            <person name="Ramirez L."/>
            <person name="Alfaro M."/>
            <person name="Sun H."/>
            <person name="Tritt A."/>
            <person name="Yoshinaga Y."/>
            <person name="Zwiers L.-H."/>
            <person name="Turgeon B."/>
            <person name="Goodwin S."/>
            <person name="Spatafora J."/>
            <person name="Crous P."/>
            <person name="Grigoriev I."/>
        </authorList>
    </citation>
    <scope>NUCLEOTIDE SEQUENCE</scope>
    <source>
        <strain evidence="3">CBS 121167</strain>
    </source>
</reference>
<sequence length="416" mass="45596">MGRLEPTVVVPPQAFRRDARSKQARATINKTIPAILTSFARARKGIDAAELIVDPQPVASDTEVKSDNAIPKEPMQITLQVAETLDTARQLYQNSPSSPTKRPRIAILNMASPLCPGGGFLNGAASQEERLCMRSTLYPSLRDSFYRLPEIGGVFTPDVLVFRDHTDEARELSKKESFFVDVVTAGMLRFPDLDGEESEEKTYAHSKDRELVLSKMRSVMRILKMKGADKVVLGAWGCGAYGNPVMEIAKAWRKVLLGTGSAKRKGKSKRGGAFDGGEGWDGLQVVFAIKDRRMAEDFAKSFESGLVIDEVVCEQEEEMNDGSTGVVEEMRIKITEMKLQMEQARNPDLKARLQTVLAGLKSQLAELSGGSQSSGDSYPSPDEIQVDEGDNEVSEGEIEHKSSSEGCCMSGDEHGR</sequence>
<dbReference type="EMBL" id="ML995495">
    <property type="protein sequence ID" value="KAF2138729.1"/>
    <property type="molecule type" value="Genomic_DNA"/>
</dbReference>
<dbReference type="PANTHER" id="PTHR35596:SF1">
    <property type="entry name" value="MICROBIAL-TYPE PARG CATALYTIC DOMAIN-CONTAINING PROTEIN"/>
    <property type="match status" value="1"/>
</dbReference>
<gene>
    <name evidence="3" type="ORF">K452DRAFT_352873</name>
</gene>
<dbReference type="Pfam" id="PF10021">
    <property type="entry name" value="PARG_cat_microb"/>
    <property type="match status" value="1"/>
</dbReference>
<dbReference type="InterPro" id="IPR043472">
    <property type="entry name" value="Macro_dom-like"/>
</dbReference>
<protein>
    <recommendedName>
        <fullName evidence="2">Microbial-type PARG catalytic domain-containing protein</fullName>
    </recommendedName>
</protein>
<dbReference type="InterPro" id="IPR019261">
    <property type="entry name" value="PARG_cat_microbial"/>
</dbReference>
<dbReference type="PANTHER" id="PTHR35596">
    <property type="entry name" value="DUF2263 DOMAIN-CONTAINING PROTEIN"/>
    <property type="match status" value="1"/>
</dbReference>
<feature type="region of interest" description="Disordered" evidence="1">
    <location>
        <begin position="367"/>
        <end position="416"/>
    </location>
</feature>
<proteinExistence type="predicted"/>
<feature type="domain" description="Microbial-type PARG catalytic" evidence="2">
    <location>
        <begin position="68"/>
        <end position="163"/>
    </location>
</feature>
<evidence type="ECO:0000313" key="3">
    <source>
        <dbReference type="EMBL" id="KAF2138729.1"/>
    </source>
</evidence>
<dbReference type="Proteomes" id="UP000799438">
    <property type="component" value="Unassembled WGS sequence"/>
</dbReference>
<evidence type="ECO:0000256" key="1">
    <source>
        <dbReference type="SAM" id="MobiDB-lite"/>
    </source>
</evidence>
<feature type="compositionally biased region" description="Acidic residues" evidence="1">
    <location>
        <begin position="384"/>
        <end position="396"/>
    </location>
</feature>
<name>A0A6A6B3E9_9PEZI</name>
<dbReference type="OrthoDB" id="9985428at2759"/>
<evidence type="ECO:0000313" key="4">
    <source>
        <dbReference type="Proteomes" id="UP000799438"/>
    </source>
</evidence>
<dbReference type="Gene3D" id="3.40.220.10">
    <property type="entry name" value="Leucine Aminopeptidase, subunit E, domain 1"/>
    <property type="match status" value="1"/>
</dbReference>
<dbReference type="NCBIfam" id="TIGR02452">
    <property type="entry name" value="TIGR02452 family protein"/>
    <property type="match status" value="1"/>
</dbReference>
<dbReference type="RefSeq" id="XP_033394442.1">
    <property type="nucleotide sequence ID" value="XM_033545796.1"/>
</dbReference>
<dbReference type="SUPFAM" id="SSF52949">
    <property type="entry name" value="Macro domain-like"/>
    <property type="match status" value="1"/>
</dbReference>
<dbReference type="GeneID" id="54303302"/>
<organism evidence="3 4">
    <name type="scientific">Aplosporella prunicola CBS 121167</name>
    <dbReference type="NCBI Taxonomy" id="1176127"/>
    <lineage>
        <taxon>Eukaryota</taxon>
        <taxon>Fungi</taxon>
        <taxon>Dikarya</taxon>
        <taxon>Ascomycota</taxon>
        <taxon>Pezizomycotina</taxon>
        <taxon>Dothideomycetes</taxon>
        <taxon>Dothideomycetes incertae sedis</taxon>
        <taxon>Botryosphaeriales</taxon>
        <taxon>Aplosporellaceae</taxon>
        <taxon>Aplosporella</taxon>
    </lineage>
</organism>
<dbReference type="AlphaFoldDB" id="A0A6A6B3E9"/>
<keyword evidence="4" id="KW-1185">Reference proteome</keyword>